<accession>A0ACD1ACB6</accession>
<name>A0ACD1ACB6_9FIRM</name>
<dbReference type="Proteomes" id="UP000594014">
    <property type="component" value="Chromosome"/>
</dbReference>
<sequence length="353" mass="37864">MNHLKDNYFTRMGDGEGIWMSKTQITEEVLAGIEDAVNKGKAQPMSGGDVDYLIEILTMPEKNVSVERGCEGITTFDAGTLKMAVRSGLPIDSTTALLIHERALCSDTMELCNTDYSYKQLKNIVYEEAMAMERAQMNCIMPIFYGAMPNMGLYTKPDGPVDNWSELLPQGKVLEAMDAQEKAAELCTNDMVYIGSVLAESGACGIQFDTAGASGDADLLAALQASKILSEKYPDLSITMGMANEFTLGMHGKLKFEGERLAGQYPAKQVKTVAAAGVHSYGPVVNTNSSKSFAWNLARSLTHVQEATRVASIPVLPNVGMGVGGIPLTTTSPTDCSTRASKAMLEIGKADGL</sequence>
<protein>
    <submittedName>
        <fullName evidence="1">[dimethylamine--corrinoid protein] Co-methyltransferase</fullName>
    </submittedName>
</protein>
<gene>
    <name evidence="1" type="ORF">FRZ06_12580</name>
</gene>
<dbReference type="EMBL" id="CP042469">
    <property type="protein sequence ID" value="QOX64112.1"/>
    <property type="molecule type" value="Genomic_DNA"/>
</dbReference>
<keyword evidence="2" id="KW-1185">Reference proteome</keyword>
<reference evidence="1" key="1">
    <citation type="submission" date="2019-08" db="EMBL/GenBank/DDBJ databases">
        <title>Genome sequence of Clostridiales bacterium MT110.</title>
        <authorList>
            <person name="Cao J."/>
        </authorList>
    </citation>
    <scope>NUCLEOTIDE SEQUENCE</scope>
    <source>
        <strain evidence="1">MT110</strain>
    </source>
</reference>
<evidence type="ECO:0000313" key="2">
    <source>
        <dbReference type="Proteomes" id="UP000594014"/>
    </source>
</evidence>
<organism evidence="1 2">
    <name type="scientific">Anoxybacterium hadale</name>
    <dbReference type="NCBI Taxonomy" id="3408580"/>
    <lineage>
        <taxon>Bacteria</taxon>
        <taxon>Bacillati</taxon>
        <taxon>Bacillota</taxon>
        <taxon>Clostridia</taxon>
        <taxon>Peptostreptococcales</taxon>
        <taxon>Anaerovoracaceae</taxon>
        <taxon>Anoxybacterium</taxon>
    </lineage>
</organism>
<evidence type="ECO:0000313" key="1">
    <source>
        <dbReference type="EMBL" id="QOX64112.1"/>
    </source>
</evidence>
<proteinExistence type="predicted"/>